<feature type="region of interest" description="Disordered" evidence="9">
    <location>
        <begin position="204"/>
        <end position="251"/>
    </location>
</feature>
<evidence type="ECO:0000313" key="14">
    <source>
        <dbReference type="Proteomes" id="UP000011083"/>
    </source>
</evidence>
<feature type="region of interest" description="Disordered" evidence="9">
    <location>
        <begin position="466"/>
        <end position="490"/>
    </location>
</feature>
<dbReference type="CDD" id="cd18008">
    <property type="entry name" value="DEXDc_SHPRH-like"/>
    <property type="match status" value="1"/>
</dbReference>
<dbReference type="CDD" id="cd18793">
    <property type="entry name" value="SF2_C_SNF"/>
    <property type="match status" value="1"/>
</dbReference>
<evidence type="ECO:0000259" key="11">
    <source>
        <dbReference type="PROSITE" id="PS51192"/>
    </source>
</evidence>
<feature type="compositionally biased region" description="Acidic residues" evidence="9">
    <location>
        <begin position="642"/>
        <end position="668"/>
    </location>
</feature>
<keyword evidence="2" id="KW-0547">Nucleotide-binding</keyword>
<keyword evidence="1" id="KW-0479">Metal-binding</keyword>
<dbReference type="InterPro" id="IPR014001">
    <property type="entry name" value="Helicase_ATP-bd"/>
</dbReference>
<dbReference type="GeneID" id="14911198"/>
<keyword evidence="14" id="KW-1185">Reference proteome</keyword>
<dbReference type="SMART" id="SM00487">
    <property type="entry name" value="DEXDc"/>
    <property type="match status" value="1"/>
</dbReference>
<dbReference type="InterPro" id="IPR000330">
    <property type="entry name" value="SNF2_N"/>
</dbReference>
<proteinExistence type="predicted"/>
<dbReference type="SUPFAM" id="SSF52540">
    <property type="entry name" value="P-loop containing nucleoside triphosphate hydrolases"/>
    <property type="match status" value="2"/>
</dbReference>
<dbReference type="GO" id="GO:0016787">
    <property type="term" value="F:hydrolase activity"/>
    <property type="evidence" value="ECO:0007669"/>
    <property type="project" value="UniProtKB-KW"/>
</dbReference>
<dbReference type="Gene3D" id="3.40.50.10810">
    <property type="entry name" value="Tandem AAA-ATPase domain"/>
    <property type="match status" value="1"/>
</dbReference>
<dbReference type="Gene3D" id="3.30.40.10">
    <property type="entry name" value="Zinc/RING finger domain, C3HC4 (zinc finger)"/>
    <property type="match status" value="1"/>
</dbReference>
<dbReference type="Proteomes" id="UP000011083">
    <property type="component" value="Unassembled WGS sequence"/>
</dbReference>
<evidence type="ECO:0000313" key="13">
    <source>
        <dbReference type="EMBL" id="ELR10812.1"/>
    </source>
</evidence>
<dbReference type="PROSITE" id="PS00518">
    <property type="entry name" value="ZF_RING_1"/>
    <property type="match status" value="1"/>
</dbReference>
<dbReference type="GO" id="GO:0004386">
    <property type="term" value="F:helicase activity"/>
    <property type="evidence" value="ECO:0007669"/>
    <property type="project" value="UniProtKB-KW"/>
</dbReference>
<dbReference type="GO" id="GO:0008094">
    <property type="term" value="F:ATP-dependent activity, acting on DNA"/>
    <property type="evidence" value="ECO:0007669"/>
    <property type="project" value="TreeGrafter"/>
</dbReference>
<dbReference type="OrthoDB" id="19745at2759"/>
<gene>
    <name evidence="13" type="ORF">ACA1_108810</name>
</gene>
<dbReference type="InterPro" id="IPR001650">
    <property type="entry name" value="Helicase_C-like"/>
</dbReference>
<dbReference type="Gene3D" id="3.40.50.300">
    <property type="entry name" value="P-loop containing nucleotide triphosphate hydrolases"/>
    <property type="match status" value="1"/>
</dbReference>
<sequence length="1105" mass="122837">MVKEVIGGQVPDWQIAEFMETRNGDVEAGAMSGFAEGYQRAVPQGMDVVEEDDDDEDNGVVILDSWTANSVKQDRDGWPKYLGTLEYEVALIGNRPLAVGSNVSFAVQEDNSMGAHLVARHPDTGVRGIIELLGIVSKRQYLAMDVLFKLTSRERSAGRARKADNLFLKKKPLTQLFEALESQADRFANSSRLLSFVGSQKDGLASMRDRDNAPSPAKTDDDSNPLPSIYGASSPDSGLQELPTPPELTSSLLPHQRRGLWWLVNREKEVLVTKAKKPGVVIDLDSSHEVVDLCDDDDGGGEEGDTASLTTTTTDDSMEGAEEGLQTKRLPEEIHPMWKPATFPDGTKFYYSDYNEAIRHVPSLTPHRGGILADDQGLGKTIQSLSLILTNKGSSSTVGKKDATGRYSSNATLIVVPWAGEVKKHTKAKLLDVLLHHGPQRWNVPVTRLAQADIVITSYATLSKEHEQQQSASAEGSEKQTKRKKKKPKAAVKKRPIQLLSIRWHRVILDEAHLIRSRNTLMAKGTFSLIAERRWCLTGTPIQNQLDDLFSLIHFLHAEPFAEYRVWKNVIAKPYERNDPRAAEQLRNLLGHILLRRTKAVLSAATSSSSSSSSSSSMLKEDEEEAKGGTESRKRRRTTASSDDDDYEDATTELEEDEDEVEEDEEEEDKRRGKRKRVENQDDFVLPPRVVETVALTFSEDESDFYNGLYQQSKIKFDSFVKSGTVLQNYATVLELLLRLRQACNHPFLVLESLNKSRKKTAQDFEAFLDSKFFENSASYFQTLRTKLLATVNKTREGDGDEAKKEEDLNDDIPAASDGDEELGCAICLADTVAQPSVTPCGHLFCRECIDGLFMGRPQPGDGPKPKSSRTALCPTCRREMTYGEVRHVPVPQEMINIKPEEQWKPSTKFQALVDDLNRVEEEDPLIKSVIFSQWTSTLDLVEIALKKAGYAAQSSARWKGARAHNSFLRLDGSMSAPEREKVIATFYADPQAKVILISLKAGGLGLNVTCASHVYLLDPWWNPSAEEQAIDRVHRIGQKRPVHVKKFVIQAMCGGVSVTVVNGTVEEKILQLQEKKASLVAGALASADEKKQERLETIVSLFSD</sequence>
<evidence type="ECO:0000256" key="4">
    <source>
        <dbReference type="ARBA" id="ARBA00022801"/>
    </source>
</evidence>
<keyword evidence="4" id="KW-0378">Hydrolase</keyword>
<evidence type="ECO:0000256" key="2">
    <source>
        <dbReference type="ARBA" id="ARBA00022741"/>
    </source>
</evidence>
<dbReference type="GO" id="GO:0005634">
    <property type="term" value="C:nucleus"/>
    <property type="evidence" value="ECO:0007669"/>
    <property type="project" value="TreeGrafter"/>
</dbReference>
<dbReference type="InterPro" id="IPR027370">
    <property type="entry name" value="Znf-RING_euk"/>
</dbReference>
<feature type="compositionally biased region" description="Low complexity" evidence="9">
    <location>
        <begin position="607"/>
        <end position="617"/>
    </location>
</feature>
<dbReference type="PROSITE" id="PS51192">
    <property type="entry name" value="HELICASE_ATP_BIND_1"/>
    <property type="match status" value="1"/>
</dbReference>
<name>L8GCK9_ACACF</name>
<evidence type="ECO:0000256" key="3">
    <source>
        <dbReference type="ARBA" id="ARBA00022771"/>
    </source>
</evidence>
<dbReference type="InterPro" id="IPR013083">
    <property type="entry name" value="Znf_RING/FYVE/PHD"/>
</dbReference>
<dbReference type="KEGG" id="acan:ACA1_108810"/>
<dbReference type="InterPro" id="IPR017907">
    <property type="entry name" value="Znf_RING_CS"/>
</dbReference>
<reference evidence="13 14" key="1">
    <citation type="journal article" date="2013" name="Genome Biol.">
        <title>Genome of Acanthamoeba castellanii highlights extensive lateral gene transfer and early evolution of tyrosine kinase signaling.</title>
        <authorList>
            <person name="Clarke M."/>
            <person name="Lohan A.J."/>
            <person name="Liu B."/>
            <person name="Lagkouvardos I."/>
            <person name="Roy S."/>
            <person name="Zafar N."/>
            <person name="Bertelli C."/>
            <person name="Schilde C."/>
            <person name="Kianianmomeni A."/>
            <person name="Burglin T.R."/>
            <person name="Frech C."/>
            <person name="Turcotte B."/>
            <person name="Kopec K.O."/>
            <person name="Synnott J.M."/>
            <person name="Choo C."/>
            <person name="Paponov I."/>
            <person name="Finkler A."/>
            <person name="Soon Heng Tan C."/>
            <person name="Hutchins A.P."/>
            <person name="Weinmeier T."/>
            <person name="Rattei T."/>
            <person name="Chu J.S."/>
            <person name="Gimenez G."/>
            <person name="Irimia M."/>
            <person name="Rigden D.J."/>
            <person name="Fitzpatrick D.A."/>
            <person name="Lorenzo-Morales J."/>
            <person name="Bateman A."/>
            <person name="Chiu C.H."/>
            <person name="Tang P."/>
            <person name="Hegemann P."/>
            <person name="Fromm H."/>
            <person name="Raoult D."/>
            <person name="Greub G."/>
            <person name="Miranda-Saavedra D."/>
            <person name="Chen N."/>
            <person name="Nash P."/>
            <person name="Ginger M.L."/>
            <person name="Horn M."/>
            <person name="Schaap P."/>
            <person name="Caler L."/>
            <person name="Loftus B."/>
        </authorList>
    </citation>
    <scope>NUCLEOTIDE SEQUENCE [LARGE SCALE GENOMIC DNA]</scope>
    <source>
        <strain evidence="13 14">Neff</strain>
    </source>
</reference>
<dbReference type="VEuPathDB" id="AmoebaDB:ACA1_108810"/>
<dbReference type="GO" id="GO:0006281">
    <property type="term" value="P:DNA repair"/>
    <property type="evidence" value="ECO:0007669"/>
    <property type="project" value="TreeGrafter"/>
</dbReference>
<keyword evidence="5" id="KW-0347">Helicase</keyword>
<feature type="domain" description="RING-type" evidence="10">
    <location>
        <begin position="825"/>
        <end position="878"/>
    </location>
</feature>
<dbReference type="EMBL" id="KB008174">
    <property type="protein sequence ID" value="ELR10812.1"/>
    <property type="molecule type" value="Genomic_DNA"/>
</dbReference>
<dbReference type="SUPFAM" id="SSF57850">
    <property type="entry name" value="RING/U-box"/>
    <property type="match status" value="1"/>
</dbReference>
<feature type="domain" description="Helicase ATP-binding" evidence="11">
    <location>
        <begin position="361"/>
        <end position="559"/>
    </location>
</feature>
<dbReference type="SMART" id="SM00184">
    <property type="entry name" value="RING"/>
    <property type="match status" value="1"/>
</dbReference>
<dbReference type="InterPro" id="IPR049730">
    <property type="entry name" value="SNF2/RAD54-like_C"/>
</dbReference>
<dbReference type="Pfam" id="PF00271">
    <property type="entry name" value="Helicase_C"/>
    <property type="match status" value="1"/>
</dbReference>
<dbReference type="Pfam" id="PF13445">
    <property type="entry name" value="zf-RING_UBOX"/>
    <property type="match status" value="1"/>
</dbReference>
<feature type="region of interest" description="Disordered" evidence="9">
    <location>
        <begin position="605"/>
        <end position="677"/>
    </location>
</feature>
<evidence type="ECO:0000259" key="12">
    <source>
        <dbReference type="PROSITE" id="PS51194"/>
    </source>
</evidence>
<evidence type="ECO:0000259" key="10">
    <source>
        <dbReference type="PROSITE" id="PS50089"/>
    </source>
</evidence>
<dbReference type="InterPro" id="IPR050628">
    <property type="entry name" value="SNF2_RAD54_helicase_TF"/>
</dbReference>
<evidence type="ECO:0000256" key="6">
    <source>
        <dbReference type="ARBA" id="ARBA00022833"/>
    </source>
</evidence>
<protein>
    <submittedName>
        <fullName evidence="13">SNF2 family protein</fullName>
    </submittedName>
</protein>
<dbReference type="InterPro" id="IPR038718">
    <property type="entry name" value="SNF2-like_sf"/>
</dbReference>
<evidence type="ECO:0000256" key="1">
    <source>
        <dbReference type="ARBA" id="ARBA00022723"/>
    </source>
</evidence>
<evidence type="ECO:0000256" key="8">
    <source>
        <dbReference type="PROSITE-ProRule" id="PRU00175"/>
    </source>
</evidence>
<organism evidence="13 14">
    <name type="scientific">Acanthamoeba castellanii (strain ATCC 30010 / Neff)</name>
    <dbReference type="NCBI Taxonomy" id="1257118"/>
    <lineage>
        <taxon>Eukaryota</taxon>
        <taxon>Amoebozoa</taxon>
        <taxon>Discosea</taxon>
        <taxon>Longamoebia</taxon>
        <taxon>Centramoebida</taxon>
        <taxon>Acanthamoebidae</taxon>
        <taxon>Acanthamoeba</taxon>
    </lineage>
</organism>
<dbReference type="PROSITE" id="PS50089">
    <property type="entry name" value="ZF_RING_2"/>
    <property type="match status" value="1"/>
</dbReference>
<feature type="compositionally biased region" description="Basic residues" evidence="9">
    <location>
        <begin position="481"/>
        <end position="490"/>
    </location>
</feature>
<keyword evidence="7" id="KW-0067">ATP-binding</keyword>
<accession>L8GCK9</accession>
<feature type="region of interest" description="Disordered" evidence="9">
    <location>
        <begin position="297"/>
        <end position="321"/>
    </location>
</feature>
<dbReference type="RefSeq" id="XP_004332825.1">
    <property type="nucleotide sequence ID" value="XM_004332777.1"/>
</dbReference>
<dbReference type="Pfam" id="PF00176">
    <property type="entry name" value="SNF2-rel_dom"/>
    <property type="match status" value="1"/>
</dbReference>
<keyword evidence="6" id="KW-0862">Zinc</keyword>
<dbReference type="InterPro" id="IPR001841">
    <property type="entry name" value="Znf_RING"/>
</dbReference>
<evidence type="ECO:0000256" key="9">
    <source>
        <dbReference type="SAM" id="MobiDB-lite"/>
    </source>
</evidence>
<dbReference type="GO" id="GO:0008270">
    <property type="term" value="F:zinc ion binding"/>
    <property type="evidence" value="ECO:0007669"/>
    <property type="project" value="UniProtKB-KW"/>
</dbReference>
<dbReference type="PROSITE" id="PS51194">
    <property type="entry name" value="HELICASE_CTER"/>
    <property type="match status" value="1"/>
</dbReference>
<feature type="domain" description="Helicase C-terminal" evidence="12">
    <location>
        <begin position="912"/>
        <end position="1097"/>
    </location>
</feature>
<evidence type="ECO:0000256" key="5">
    <source>
        <dbReference type="ARBA" id="ARBA00022806"/>
    </source>
</evidence>
<dbReference type="SMART" id="SM00490">
    <property type="entry name" value="HELICc"/>
    <property type="match status" value="1"/>
</dbReference>
<keyword evidence="3 8" id="KW-0863">Zinc-finger</keyword>
<dbReference type="InterPro" id="IPR027417">
    <property type="entry name" value="P-loop_NTPase"/>
</dbReference>
<evidence type="ECO:0000256" key="7">
    <source>
        <dbReference type="ARBA" id="ARBA00022840"/>
    </source>
</evidence>
<dbReference type="PANTHER" id="PTHR45626:SF22">
    <property type="entry name" value="DNA REPAIR PROTEIN RAD5"/>
    <property type="match status" value="1"/>
</dbReference>
<dbReference type="STRING" id="1257118.L8GCK9"/>
<dbReference type="PANTHER" id="PTHR45626">
    <property type="entry name" value="TRANSCRIPTION TERMINATION FACTOR 2-RELATED"/>
    <property type="match status" value="1"/>
</dbReference>
<dbReference type="AlphaFoldDB" id="L8GCK9"/>
<dbReference type="GO" id="GO:0005524">
    <property type="term" value="F:ATP binding"/>
    <property type="evidence" value="ECO:0007669"/>
    <property type="project" value="UniProtKB-KW"/>
</dbReference>